<keyword evidence="2" id="KW-1185">Reference proteome</keyword>
<dbReference type="EMBL" id="VRLW01000027">
    <property type="protein sequence ID" value="KAA1256757.1"/>
    <property type="molecule type" value="Genomic_DNA"/>
</dbReference>
<dbReference type="AlphaFoldDB" id="A0A5B1C6S1"/>
<comment type="caution">
    <text evidence="1">The sequence shown here is derived from an EMBL/GenBank/DDBJ whole genome shotgun (WGS) entry which is preliminary data.</text>
</comment>
<protein>
    <submittedName>
        <fullName evidence="1">Uncharacterized protein</fullName>
    </submittedName>
</protein>
<organism evidence="1 2">
    <name type="scientific">Rubripirellula obstinata</name>
    <dbReference type="NCBI Taxonomy" id="406547"/>
    <lineage>
        <taxon>Bacteria</taxon>
        <taxon>Pseudomonadati</taxon>
        <taxon>Planctomycetota</taxon>
        <taxon>Planctomycetia</taxon>
        <taxon>Pirellulales</taxon>
        <taxon>Pirellulaceae</taxon>
        <taxon>Rubripirellula</taxon>
    </lineage>
</organism>
<dbReference type="Proteomes" id="UP000322699">
    <property type="component" value="Unassembled WGS sequence"/>
</dbReference>
<accession>A0A5B1C6S1</accession>
<proteinExistence type="predicted"/>
<evidence type="ECO:0000313" key="1">
    <source>
        <dbReference type="EMBL" id="KAA1256757.1"/>
    </source>
</evidence>
<reference evidence="1 2" key="1">
    <citation type="submission" date="2019-08" db="EMBL/GenBank/DDBJ databases">
        <title>Deep-cultivation of Planctomycetes and their phenomic and genomic characterization uncovers novel biology.</title>
        <authorList>
            <person name="Wiegand S."/>
            <person name="Jogler M."/>
            <person name="Boedeker C."/>
            <person name="Pinto D."/>
            <person name="Vollmers J."/>
            <person name="Rivas-Marin E."/>
            <person name="Kohn T."/>
            <person name="Peeters S.H."/>
            <person name="Heuer A."/>
            <person name="Rast P."/>
            <person name="Oberbeckmann S."/>
            <person name="Bunk B."/>
            <person name="Jeske O."/>
            <person name="Meyerdierks A."/>
            <person name="Storesund J.E."/>
            <person name="Kallscheuer N."/>
            <person name="Luecker S."/>
            <person name="Lage O.M."/>
            <person name="Pohl T."/>
            <person name="Merkel B.J."/>
            <person name="Hornburger P."/>
            <person name="Mueller R.-W."/>
            <person name="Bruemmer F."/>
            <person name="Labrenz M."/>
            <person name="Spormann A.M."/>
            <person name="Op Den Camp H."/>
            <person name="Overmann J."/>
            <person name="Amann R."/>
            <person name="Jetten M.S.M."/>
            <person name="Mascher T."/>
            <person name="Medema M.H."/>
            <person name="Devos D.P."/>
            <person name="Kaster A.-K."/>
            <person name="Ovreas L."/>
            <person name="Rohde M."/>
            <person name="Galperin M.Y."/>
            <person name="Jogler C."/>
        </authorList>
    </citation>
    <scope>NUCLEOTIDE SEQUENCE [LARGE SCALE GENOMIC DNA]</scope>
    <source>
        <strain evidence="1 2">LF1</strain>
    </source>
</reference>
<gene>
    <name evidence="1" type="ORF">LF1_59430</name>
</gene>
<sequence>MRSVGADFVHVGDDHRVESVAGCCRQSKLRCEAVYRVREDRRWLVPRSAVGTSALIEYWNSGVG</sequence>
<evidence type="ECO:0000313" key="2">
    <source>
        <dbReference type="Proteomes" id="UP000322699"/>
    </source>
</evidence>
<name>A0A5B1C6S1_9BACT</name>